<dbReference type="InterPro" id="IPR003961">
    <property type="entry name" value="FN3_dom"/>
</dbReference>
<evidence type="ECO:0000256" key="2">
    <source>
        <dbReference type="ARBA" id="ARBA00007739"/>
    </source>
</evidence>
<dbReference type="InterPro" id="IPR023346">
    <property type="entry name" value="Lysozyme-like_dom_sf"/>
</dbReference>
<dbReference type="Gene3D" id="1.10.3810.10">
    <property type="entry name" value="Biosynthetic peptidoglycan transglycosylase-like"/>
    <property type="match status" value="1"/>
</dbReference>
<name>A0A8J7G3M2_9BACL</name>
<keyword evidence="18" id="KW-1185">Reference proteome</keyword>
<evidence type="ECO:0000259" key="16">
    <source>
        <dbReference type="PROSITE" id="PS50853"/>
    </source>
</evidence>
<dbReference type="RefSeq" id="WP_194562225.1">
    <property type="nucleotide sequence ID" value="NZ_JADKPV010000001.1"/>
</dbReference>
<dbReference type="PANTHER" id="PTHR32282">
    <property type="entry name" value="BINDING PROTEIN TRANSPEPTIDASE, PUTATIVE-RELATED"/>
    <property type="match status" value="1"/>
</dbReference>
<evidence type="ECO:0000256" key="12">
    <source>
        <dbReference type="ARBA" id="ARBA00034000"/>
    </source>
</evidence>
<accession>A0A8J7G3M2</accession>
<evidence type="ECO:0000256" key="5">
    <source>
        <dbReference type="ARBA" id="ARBA00022676"/>
    </source>
</evidence>
<dbReference type="InterPro" id="IPR001264">
    <property type="entry name" value="Glyco_trans_51"/>
</dbReference>
<dbReference type="InterPro" id="IPR036116">
    <property type="entry name" value="FN3_sf"/>
</dbReference>
<keyword evidence="15" id="KW-0472">Membrane</keyword>
<keyword evidence="15" id="KW-1133">Transmembrane helix</keyword>
<keyword evidence="5" id="KW-0328">Glycosyltransferase</keyword>
<dbReference type="Pfam" id="PF00912">
    <property type="entry name" value="Transgly"/>
    <property type="match status" value="1"/>
</dbReference>
<evidence type="ECO:0000256" key="6">
    <source>
        <dbReference type="ARBA" id="ARBA00022679"/>
    </source>
</evidence>
<dbReference type="InterPro" id="IPR001460">
    <property type="entry name" value="PCN-bd_Tpept"/>
</dbReference>
<dbReference type="InterPro" id="IPR013783">
    <property type="entry name" value="Ig-like_fold"/>
</dbReference>
<dbReference type="GO" id="GO:0009252">
    <property type="term" value="P:peptidoglycan biosynthetic process"/>
    <property type="evidence" value="ECO:0007669"/>
    <property type="project" value="UniProtKB-KW"/>
</dbReference>
<dbReference type="GO" id="GO:0030288">
    <property type="term" value="C:outer membrane-bounded periplasmic space"/>
    <property type="evidence" value="ECO:0007669"/>
    <property type="project" value="TreeGrafter"/>
</dbReference>
<evidence type="ECO:0000256" key="15">
    <source>
        <dbReference type="SAM" id="Phobius"/>
    </source>
</evidence>
<comment type="similarity">
    <text evidence="1">In the C-terminal section; belongs to the transpeptidase family.</text>
</comment>
<keyword evidence="8" id="KW-0133">Cell shape</keyword>
<dbReference type="Pfam" id="PF00905">
    <property type="entry name" value="Transpeptidase"/>
    <property type="match status" value="1"/>
</dbReference>
<comment type="caution">
    <text evidence="17">The sequence shown here is derived from an EMBL/GenBank/DDBJ whole genome shotgun (WGS) entry which is preliminary data.</text>
</comment>
<feature type="compositionally biased region" description="Basic residues" evidence="14">
    <location>
        <begin position="14"/>
        <end position="24"/>
    </location>
</feature>
<comment type="catalytic activity">
    <reaction evidence="12">
        <text>Preferential cleavage: (Ac)2-L-Lys-D-Ala-|-D-Ala. Also transpeptidation of peptidyl-alanyl moieties that are N-acyl substituents of D-alanine.</text>
        <dbReference type="EC" id="3.4.16.4"/>
    </reaction>
</comment>
<feature type="domain" description="Fibronectin type-III" evidence="16">
    <location>
        <begin position="692"/>
        <end position="790"/>
    </location>
</feature>
<keyword evidence="9" id="KW-0573">Peptidoglycan synthesis</keyword>
<dbReference type="FunFam" id="1.10.3810.10:FF:000001">
    <property type="entry name" value="Penicillin-binding protein 1A"/>
    <property type="match status" value="1"/>
</dbReference>
<feature type="compositionally biased region" description="Pro residues" evidence="14">
    <location>
        <begin position="846"/>
        <end position="879"/>
    </location>
</feature>
<dbReference type="EMBL" id="JADKPV010000001">
    <property type="protein sequence ID" value="MBF4500807.1"/>
    <property type="molecule type" value="Genomic_DNA"/>
</dbReference>
<dbReference type="GO" id="GO:0006508">
    <property type="term" value="P:proteolysis"/>
    <property type="evidence" value="ECO:0007669"/>
    <property type="project" value="UniProtKB-KW"/>
</dbReference>
<evidence type="ECO:0000256" key="7">
    <source>
        <dbReference type="ARBA" id="ARBA00022801"/>
    </source>
</evidence>
<dbReference type="CDD" id="cd00063">
    <property type="entry name" value="FN3"/>
    <property type="match status" value="1"/>
</dbReference>
<keyword evidence="4" id="KW-0645">Protease</keyword>
<evidence type="ECO:0000256" key="3">
    <source>
        <dbReference type="ARBA" id="ARBA00022645"/>
    </source>
</evidence>
<feature type="compositionally biased region" description="Low complexity" evidence="14">
    <location>
        <begin position="809"/>
        <end position="840"/>
    </location>
</feature>
<feature type="region of interest" description="Disordered" evidence="14">
    <location>
        <begin position="1"/>
        <end position="24"/>
    </location>
</feature>
<dbReference type="Pfam" id="PF00041">
    <property type="entry name" value="fn3"/>
    <property type="match status" value="1"/>
</dbReference>
<comment type="similarity">
    <text evidence="2">In the N-terminal section; belongs to the glycosyltransferase 51 family.</text>
</comment>
<keyword evidence="11" id="KW-0961">Cell wall biogenesis/degradation</keyword>
<protein>
    <submittedName>
        <fullName evidence="17">PBP1A family penicillin-binding protein</fullName>
    </submittedName>
</protein>
<dbReference type="InterPro" id="IPR050396">
    <property type="entry name" value="Glycosyltr_51/Transpeptidase"/>
</dbReference>
<comment type="catalytic activity">
    <reaction evidence="13">
        <text>[GlcNAc-(1-&gt;4)-Mur2Ac(oyl-L-Ala-gamma-D-Glu-L-Lys-D-Ala-D-Ala)](n)-di-trans,octa-cis-undecaprenyl diphosphate + beta-D-GlcNAc-(1-&gt;4)-Mur2Ac(oyl-L-Ala-gamma-D-Glu-L-Lys-D-Ala-D-Ala)-di-trans,octa-cis-undecaprenyl diphosphate = [GlcNAc-(1-&gt;4)-Mur2Ac(oyl-L-Ala-gamma-D-Glu-L-Lys-D-Ala-D-Ala)](n+1)-di-trans,octa-cis-undecaprenyl diphosphate + di-trans,octa-cis-undecaprenyl diphosphate + H(+)</text>
        <dbReference type="Rhea" id="RHEA:23708"/>
        <dbReference type="Rhea" id="RHEA-COMP:9602"/>
        <dbReference type="Rhea" id="RHEA-COMP:9603"/>
        <dbReference type="ChEBI" id="CHEBI:15378"/>
        <dbReference type="ChEBI" id="CHEBI:58405"/>
        <dbReference type="ChEBI" id="CHEBI:60033"/>
        <dbReference type="ChEBI" id="CHEBI:78435"/>
        <dbReference type="EC" id="2.4.99.28"/>
    </reaction>
</comment>
<dbReference type="NCBIfam" id="TIGR02074">
    <property type="entry name" value="PBP_1a_fam"/>
    <property type="match status" value="1"/>
</dbReference>
<dbReference type="GO" id="GO:0009002">
    <property type="term" value="F:serine-type D-Ala-D-Ala carboxypeptidase activity"/>
    <property type="evidence" value="ECO:0007669"/>
    <property type="project" value="UniProtKB-EC"/>
</dbReference>
<gene>
    <name evidence="17" type="ORF">IRY55_05460</name>
</gene>
<dbReference type="PANTHER" id="PTHR32282:SF29">
    <property type="entry name" value="PENICILLIN-BINDING PROTEIN 1A"/>
    <property type="match status" value="1"/>
</dbReference>
<dbReference type="InterPro" id="IPR036950">
    <property type="entry name" value="PBP_transglycosylase"/>
</dbReference>
<dbReference type="Gene3D" id="2.60.40.10">
    <property type="entry name" value="Immunoglobulins"/>
    <property type="match status" value="1"/>
</dbReference>
<dbReference type="SUPFAM" id="SSF56601">
    <property type="entry name" value="beta-lactamase/transpeptidase-like"/>
    <property type="match status" value="1"/>
</dbReference>
<organism evidence="17 18">
    <name type="scientific">Savagea serpentis</name>
    <dbReference type="NCBI Taxonomy" id="2785297"/>
    <lineage>
        <taxon>Bacteria</taxon>
        <taxon>Bacillati</taxon>
        <taxon>Bacillota</taxon>
        <taxon>Bacilli</taxon>
        <taxon>Bacillales</taxon>
        <taxon>Caryophanaceae</taxon>
        <taxon>Savagea</taxon>
    </lineage>
</organism>
<dbReference type="SUPFAM" id="SSF53955">
    <property type="entry name" value="Lysozyme-like"/>
    <property type="match status" value="1"/>
</dbReference>
<keyword evidence="10" id="KW-0511">Multifunctional enzyme</keyword>
<feature type="compositionally biased region" description="Acidic residues" evidence="14">
    <location>
        <begin position="785"/>
        <end position="808"/>
    </location>
</feature>
<evidence type="ECO:0000256" key="9">
    <source>
        <dbReference type="ARBA" id="ARBA00022984"/>
    </source>
</evidence>
<dbReference type="GO" id="GO:0008658">
    <property type="term" value="F:penicillin binding"/>
    <property type="evidence" value="ECO:0007669"/>
    <property type="project" value="InterPro"/>
</dbReference>
<dbReference type="Gene3D" id="3.40.710.10">
    <property type="entry name" value="DD-peptidase/beta-lactamase superfamily"/>
    <property type="match status" value="1"/>
</dbReference>
<keyword evidence="7" id="KW-0378">Hydrolase</keyword>
<evidence type="ECO:0000256" key="10">
    <source>
        <dbReference type="ARBA" id="ARBA00023268"/>
    </source>
</evidence>
<keyword evidence="3" id="KW-0121">Carboxypeptidase</keyword>
<evidence type="ECO:0000256" key="8">
    <source>
        <dbReference type="ARBA" id="ARBA00022960"/>
    </source>
</evidence>
<dbReference type="AlphaFoldDB" id="A0A8J7G3M2"/>
<evidence type="ECO:0000313" key="17">
    <source>
        <dbReference type="EMBL" id="MBF4500807.1"/>
    </source>
</evidence>
<evidence type="ECO:0000256" key="11">
    <source>
        <dbReference type="ARBA" id="ARBA00023316"/>
    </source>
</evidence>
<sequence>MSNQPTSRAERQRQLKRQKRKQKGKKGSLLKKVISLIFILGIVGLLSGGALFAYYASTAPELDEKLLKDPLTSDFVDANGNLIMKFGAEKREYVEYKDIPEVMENAILATEDVRFFEHGGIDFYRLGGAVIANFRDGFGSQGASTLTQQVIKNSFSWKDKTLKRKAQEAWLAHKLEQKYSKEKIFEMYFNKILMGGSIYGFGTGAEFYFDKPLNELELHEAALLAGLPQSPNAYNPFQHPERAEKRRNIVLLLMEKHGKITKEQMEAAQAIPVESTLAQRDTTTAGGQYAAYIDTVLHELEEQGLMDVLAEGVTIHTALQPEVQKTVENAINQDQLYESDEMEAGMTVLDTKTGAIVAVGGGRNYSGRNFNFATKENGQPGSVIKPILSYGPAIEKFGWSTGQALKDERYFYKGTDKEVRNVDGKHLGTLTLRDALAKSRNVPAVKVFEEVGATDAANFARKLGLPFEDVHAANALGGGEYNFSTKQIAGAYAAFGNDGIYTEPHAVKRIVFRDGTERVLTPNHEQVMQSSTAYMITDVLRDVLTRGTGTLANISGVDVAGKTGTTNYPAEILKKHNMESHYVPDTWFAGYSADYTIAIWGGYKNYTDPIKTYDRGRQVPQNLFRNVMSSISHNTPRMKKPSTVTEADIVYGSNPIVLASAATPANLRSRELFVNGSVPVVEDETEEVSLASPSNLTASLEDDSYDIILNWDFALHEDDTNDEEVTFEVSYTIDSGSPVLITTTTERQAVLPNVSLGHEYHFSVVAKRGDETSSPATTSLILEGEIIEEPSVEEPEAPDVPGEEEEPVEPNQPEIPDNNNQGQNNNPSTPNDKPTNPNDNQGNKPVIPPEQPKPKPEPTPPDKPQPPVEQTPETPPGDA</sequence>
<evidence type="ECO:0000256" key="4">
    <source>
        <dbReference type="ARBA" id="ARBA00022670"/>
    </source>
</evidence>
<evidence type="ECO:0000256" key="13">
    <source>
        <dbReference type="ARBA" id="ARBA00049902"/>
    </source>
</evidence>
<dbReference type="Proteomes" id="UP000622653">
    <property type="component" value="Unassembled WGS sequence"/>
</dbReference>
<dbReference type="InterPro" id="IPR012338">
    <property type="entry name" value="Beta-lactam/transpept-like"/>
</dbReference>
<dbReference type="GO" id="GO:0071555">
    <property type="term" value="P:cell wall organization"/>
    <property type="evidence" value="ECO:0007669"/>
    <property type="project" value="UniProtKB-KW"/>
</dbReference>
<keyword evidence="15" id="KW-0812">Transmembrane</keyword>
<proteinExistence type="inferred from homology"/>
<dbReference type="GO" id="GO:0008360">
    <property type="term" value="P:regulation of cell shape"/>
    <property type="evidence" value="ECO:0007669"/>
    <property type="project" value="UniProtKB-KW"/>
</dbReference>
<dbReference type="PROSITE" id="PS50853">
    <property type="entry name" value="FN3"/>
    <property type="match status" value="1"/>
</dbReference>
<keyword evidence="6" id="KW-0808">Transferase</keyword>
<feature type="transmembrane region" description="Helical" evidence="15">
    <location>
        <begin position="33"/>
        <end position="56"/>
    </location>
</feature>
<dbReference type="SUPFAM" id="SSF49265">
    <property type="entry name" value="Fibronectin type III"/>
    <property type="match status" value="1"/>
</dbReference>
<evidence type="ECO:0000256" key="1">
    <source>
        <dbReference type="ARBA" id="ARBA00007090"/>
    </source>
</evidence>
<reference evidence="17" key="1">
    <citation type="submission" date="2020-11" db="EMBL/GenBank/DDBJ databases">
        <title>Multidrug resistant novel bacterium Savagea serpentis sp. nov., isolated from the scats of a vine snake (Ahaetulla nasuta).</title>
        <authorList>
            <person name="Venkata Ramana V."/>
            <person name="Vikas Patil S."/>
            <person name="Yogita Lugani V."/>
        </authorList>
    </citation>
    <scope>NUCLEOTIDE SEQUENCE</scope>
    <source>
        <strain evidence="17">SN6</strain>
    </source>
</reference>
<evidence type="ECO:0000256" key="14">
    <source>
        <dbReference type="SAM" id="MobiDB-lite"/>
    </source>
</evidence>
<dbReference type="GO" id="GO:0008955">
    <property type="term" value="F:peptidoglycan glycosyltransferase activity"/>
    <property type="evidence" value="ECO:0007669"/>
    <property type="project" value="UniProtKB-EC"/>
</dbReference>
<feature type="region of interest" description="Disordered" evidence="14">
    <location>
        <begin position="782"/>
        <end position="879"/>
    </location>
</feature>
<evidence type="ECO:0000313" key="18">
    <source>
        <dbReference type="Proteomes" id="UP000622653"/>
    </source>
</evidence>